<dbReference type="Proteomes" id="UP000789739">
    <property type="component" value="Unassembled WGS sequence"/>
</dbReference>
<evidence type="ECO:0000313" key="1">
    <source>
        <dbReference type="EMBL" id="CAG8496166.1"/>
    </source>
</evidence>
<proteinExistence type="predicted"/>
<gene>
    <name evidence="1" type="ORF">PBRASI_LOCUS2364</name>
</gene>
<evidence type="ECO:0000313" key="2">
    <source>
        <dbReference type="Proteomes" id="UP000789739"/>
    </source>
</evidence>
<accession>A0A9N8ZHT2</accession>
<comment type="caution">
    <text evidence="1">The sequence shown here is derived from an EMBL/GenBank/DDBJ whole genome shotgun (WGS) entry which is preliminary data.</text>
</comment>
<dbReference type="EMBL" id="CAJVPI010000181">
    <property type="protein sequence ID" value="CAG8496166.1"/>
    <property type="molecule type" value="Genomic_DNA"/>
</dbReference>
<keyword evidence="2" id="KW-1185">Reference proteome</keyword>
<dbReference type="AlphaFoldDB" id="A0A9N8ZHT2"/>
<organism evidence="1 2">
    <name type="scientific">Paraglomus brasilianum</name>
    <dbReference type="NCBI Taxonomy" id="144538"/>
    <lineage>
        <taxon>Eukaryota</taxon>
        <taxon>Fungi</taxon>
        <taxon>Fungi incertae sedis</taxon>
        <taxon>Mucoromycota</taxon>
        <taxon>Glomeromycotina</taxon>
        <taxon>Glomeromycetes</taxon>
        <taxon>Paraglomerales</taxon>
        <taxon>Paraglomeraceae</taxon>
        <taxon>Paraglomus</taxon>
    </lineage>
</organism>
<sequence length="73" mass="8493">MVIFLAHVTYLHPRWQANNTSVSQKHIKAEVRDLRISWILNFNIAGSFSETDTASIKSTREEQKLNMDNGYRI</sequence>
<reference evidence="1" key="1">
    <citation type="submission" date="2021-06" db="EMBL/GenBank/DDBJ databases">
        <authorList>
            <person name="Kallberg Y."/>
            <person name="Tangrot J."/>
            <person name="Rosling A."/>
        </authorList>
    </citation>
    <scope>NUCLEOTIDE SEQUENCE</scope>
    <source>
        <strain evidence="1">BR232B</strain>
    </source>
</reference>
<name>A0A9N8ZHT2_9GLOM</name>
<protein>
    <submittedName>
        <fullName evidence="1">10016_t:CDS:1</fullName>
    </submittedName>
</protein>